<protein>
    <submittedName>
        <fullName evidence="1">Uncharacterized protein</fullName>
    </submittedName>
</protein>
<gene>
    <name evidence="1" type="ORF">EYH15_05135</name>
</gene>
<evidence type="ECO:0000313" key="1">
    <source>
        <dbReference type="EMBL" id="HIP84854.1"/>
    </source>
</evidence>
<proteinExistence type="predicted"/>
<dbReference type="Gene3D" id="3.40.50.620">
    <property type="entry name" value="HUPs"/>
    <property type="match status" value="1"/>
</dbReference>
<reference evidence="1" key="1">
    <citation type="journal article" date="2020" name="ISME J.">
        <title>Gammaproteobacteria mediating utilization of methyl-, sulfur- and petroleum organic compounds in deep ocean hydrothermal plumes.</title>
        <authorList>
            <person name="Zhou Z."/>
            <person name="Liu Y."/>
            <person name="Pan J."/>
            <person name="Cron B.R."/>
            <person name="Toner B.M."/>
            <person name="Anantharaman K."/>
            <person name="Breier J.A."/>
            <person name="Dick G.J."/>
            <person name="Li M."/>
        </authorList>
    </citation>
    <scope>NUCLEOTIDE SEQUENCE</scope>
    <source>
        <strain evidence="1">SZUA-1453</strain>
    </source>
</reference>
<dbReference type="SUPFAM" id="SSF52402">
    <property type="entry name" value="Adenine nucleotide alpha hydrolases-like"/>
    <property type="match status" value="1"/>
</dbReference>
<sequence>MDKDLLLKEISEKIREIRRKLNLKEVKVDIVDVETVLEGEDRILYIYVLTRSDKSTVIGPGGWVVGKLREYLKDRFSGNLKILVDTYVDRVILRKKIERALSILRGIGLDRGESILVLVQCSYDLGVLDFLRRHFKVYVVILDIGSVVLPSKNRKLIEDYLTRYNIPYKFISPMELRGDRIGEVLDNYPCNLCNEIVRDYLVEECRERGIRYLINNHIAEKLEKFKDVYIINFLKLYPLKRDVLRRNYPYLKCPLMIQALKRDRNVKIKAIETIVSEVYEGLMEPGIGAEVIMEIDKKR</sequence>
<accession>A0A832ZBB6</accession>
<dbReference type="Proteomes" id="UP000643554">
    <property type="component" value="Unassembled WGS sequence"/>
</dbReference>
<evidence type="ECO:0000313" key="2">
    <source>
        <dbReference type="Proteomes" id="UP000643554"/>
    </source>
</evidence>
<comment type="caution">
    <text evidence="1">The sequence shown here is derived from an EMBL/GenBank/DDBJ whole genome shotgun (WGS) entry which is preliminary data.</text>
</comment>
<dbReference type="EMBL" id="DQUI01000084">
    <property type="protein sequence ID" value="HIP84854.1"/>
    <property type="molecule type" value="Genomic_DNA"/>
</dbReference>
<organism evidence="1 2">
    <name type="scientific">Methanothermococcus okinawensis</name>
    <dbReference type="NCBI Taxonomy" id="155863"/>
    <lineage>
        <taxon>Archaea</taxon>
        <taxon>Methanobacteriati</taxon>
        <taxon>Methanobacteriota</taxon>
        <taxon>Methanomada group</taxon>
        <taxon>Methanococci</taxon>
        <taxon>Methanococcales</taxon>
        <taxon>Methanococcaceae</taxon>
        <taxon>Methanothermococcus</taxon>
    </lineage>
</organism>
<name>A0A832ZBB6_9EURY</name>
<dbReference type="AlphaFoldDB" id="A0A832ZBB6"/>
<dbReference type="InterPro" id="IPR014729">
    <property type="entry name" value="Rossmann-like_a/b/a_fold"/>
</dbReference>